<evidence type="ECO:0000313" key="21">
    <source>
        <dbReference type="Proteomes" id="UP001589738"/>
    </source>
</evidence>
<feature type="domain" description="Glycosyl transferase family 51" evidence="19">
    <location>
        <begin position="69"/>
        <end position="242"/>
    </location>
</feature>
<keyword evidence="10 17" id="KW-1133">Transmembrane helix</keyword>
<protein>
    <submittedName>
        <fullName evidence="20">Transglycosylase domain-containing protein</fullName>
        <ecNumber evidence="20">2.4.-.-</ecNumber>
    </submittedName>
</protein>
<keyword evidence="8" id="KW-0133">Cell shape</keyword>
<evidence type="ECO:0000256" key="6">
    <source>
        <dbReference type="ARBA" id="ARBA00022692"/>
    </source>
</evidence>
<evidence type="ECO:0000256" key="17">
    <source>
        <dbReference type="SAM" id="Phobius"/>
    </source>
</evidence>
<dbReference type="InterPro" id="IPR001460">
    <property type="entry name" value="PCN-bd_Tpept"/>
</dbReference>
<keyword evidence="11 17" id="KW-0472">Membrane</keyword>
<dbReference type="Pfam" id="PF00912">
    <property type="entry name" value="Transgly"/>
    <property type="match status" value="1"/>
</dbReference>
<evidence type="ECO:0000256" key="1">
    <source>
        <dbReference type="ARBA" id="ARBA00022475"/>
    </source>
</evidence>
<name>A0ABV6KU11_9BACI</name>
<feature type="compositionally biased region" description="Basic and acidic residues" evidence="16">
    <location>
        <begin position="673"/>
        <end position="703"/>
    </location>
</feature>
<keyword evidence="12" id="KW-0511">Multifunctional enzyme</keyword>
<evidence type="ECO:0000256" key="4">
    <source>
        <dbReference type="ARBA" id="ARBA00022676"/>
    </source>
</evidence>
<feature type="region of interest" description="Disordered" evidence="16">
    <location>
        <begin position="638"/>
        <end position="703"/>
    </location>
</feature>
<feature type="domain" description="Penicillin-binding protein transpeptidase" evidence="18">
    <location>
        <begin position="339"/>
        <end position="615"/>
    </location>
</feature>
<dbReference type="PANTHER" id="PTHR32282:SF32">
    <property type="entry name" value="PENICILLIN-BINDING PROTEIN 2A"/>
    <property type="match status" value="1"/>
</dbReference>
<organism evidence="20 21">
    <name type="scientific">Robertmurraya beringensis</name>
    <dbReference type="NCBI Taxonomy" id="641660"/>
    <lineage>
        <taxon>Bacteria</taxon>
        <taxon>Bacillati</taxon>
        <taxon>Bacillota</taxon>
        <taxon>Bacilli</taxon>
        <taxon>Bacillales</taxon>
        <taxon>Bacillaceae</taxon>
        <taxon>Robertmurraya</taxon>
    </lineage>
</organism>
<keyword evidence="1" id="KW-1003">Cell membrane</keyword>
<evidence type="ECO:0000256" key="16">
    <source>
        <dbReference type="SAM" id="MobiDB-lite"/>
    </source>
</evidence>
<dbReference type="InterPro" id="IPR012338">
    <property type="entry name" value="Beta-lactam/transpept-like"/>
</dbReference>
<keyword evidence="5 20" id="KW-0808">Transferase</keyword>
<comment type="catalytic activity">
    <reaction evidence="14">
        <text>Preferential cleavage: (Ac)2-L-Lys-D-Ala-|-D-Ala. Also transpeptidation of peptidyl-alanyl moieties that are N-acyl substituents of D-alanine.</text>
        <dbReference type="EC" id="3.4.16.4"/>
    </reaction>
</comment>
<evidence type="ECO:0000256" key="2">
    <source>
        <dbReference type="ARBA" id="ARBA00022645"/>
    </source>
</evidence>
<dbReference type="InterPro" id="IPR050396">
    <property type="entry name" value="Glycosyltr_51/Transpeptidase"/>
</dbReference>
<dbReference type="GO" id="GO:0016757">
    <property type="term" value="F:glycosyltransferase activity"/>
    <property type="evidence" value="ECO:0007669"/>
    <property type="project" value="UniProtKB-KW"/>
</dbReference>
<keyword evidence="21" id="KW-1185">Reference proteome</keyword>
<keyword evidence="3" id="KW-0645">Protease</keyword>
<dbReference type="InterPro" id="IPR023346">
    <property type="entry name" value="Lysozyme-like_dom_sf"/>
</dbReference>
<sequence length="703" mass="79515">MERRQQRRSSKFSWNAFTSKSVKMKILAAAIGVALVFFIVFNILIWTTDVSKLEEPAPQPTIIFDQRGEVASKIASSNIEGVSIEKIPEDVVHAVIATEDQRFYKHDGINYFAIAKALIKNTLSGEVVAGGSTLTQQLAKNAFLTHERTYTRKFKELIITKRIEQKYSKDEIMEGYLNQIYFGEGAWGIQRAAQMYFGKDVSALTLGESAMIAGLIKAPSILSPFKEMEGSVERRDLVLSLMEKEGYITEAERKQAKEQPIVLEGKKIDGYKGKYPYYVDHIIAEAIEQYELTENEILSGGLRIYTELNPVIQNAAEEVYNDNSLFPESTSDQLLQSGAAFIDPATGGITALVGGRGEHVFRGFNRATQLERQPGSTMKPLAAYTPALEQGYDIFDKLQDRPIDINGYQPLNYDKRFRGEVTMYDALVHSYNVPPVWLLQKMGVKYGVNAVERFGIPLTEEDQTAGMTLGGLHKGVSPLTMAQAYSTFANKGVRINAHSITRIEDAEGKVIAQWKNHAIKVTDPEVSEKMTYMLKGVVEEGTGKNVKVSGWDIAGKTGTTELPFANEAGTKDHWFVGYSPEMVGAVWMGYDQTDENHFLTTSSSSTVTILFKEIFSRSSSVFTEKEFDLSSIERKYLDARKEEEEDEEEKEEEEEENEEHEDEEDENEDDEKEREKEEREREKEREKEQKEREKEKKKGKNDD</sequence>
<feature type="compositionally biased region" description="Acidic residues" evidence="16">
    <location>
        <begin position="643"/>
        <end position="672"/>
    </location>
</feature>
<dbReference type="EMBL" id="JBHLUU010000105">
    <property type="protein sequence ID" value="MFC0476510.1"/>
    <property type="molecule type" value="Genomic_DNA"/>
</dbReference>
<evidence type="ECO:0000256" key="11">
    <source>
        <dbReference type="ARBA" id="ARBA00023136"/>
    </source>
</evidence>
<evidence type="ECO:0000256" key="13">
    <source>
        <dbReference type="ARBA" id="ARBA00023316"/>
    </source>
</evidence>
<evidence type="ECO:0000256" key="10">
    <source>
        <dbReference type="ARBA" id="ARBA00022989"/>
    </source>
</evidence>
<keyword evidence="4 20" id="KW-0328">Glycosyltransferase</keyword>
<comment type="catalytic activity">
    <reaction evidence="15">
        <text>[GlcNAc-(1-&gt;4)-Mur2Ac(oyl-L-Ala-gamma-D-Glu-L-Lys-D-Ala-D-Ala)](n)-di-trans,octa-cis-undecaprenyl diphosphate + beta-D-GlcNAc-(1-&gt;4)-Mur2Ac(oyl-L-Ala-gamma-D-Glu-L-Lys-D-Ala-D-Ala)-di-trans,octa-cis-undecaprenyl diphosphate = [GlcNAc-(1-&gt;4)-Mur2Ac(oyl-L-Ala-gamma-D-Glu-L-Lys-D-Ala-D-Ala)](n+1)-di-trans,octa-cis-undecaprenyl diphosphate + di-trans,octa-cis-undecaprenyl diphosphate + H(+)</text>
        <dbReference type="Rhea" id="RHEA:23708"/>
        <dbReference type="Rhea" id="RHEA-COMP:9602"/>
        <dbReference type="Rhea" id="RHEA-COMP:9603"/>
        <dbReference type="ChEBI" id="CHEBI:15378"/>
        <dbReference type="ChEBI" id="CHEBI:58405"/>
        <dbReference type="ChEBI" id="CHEBI:60033"/>
        <dbReference type="ChEBI" id="CHEBI:78435"/>
        <dbReference type="EC" id="2.4.99.28"/>
    </reaction>
</comment>
<evidence type="ECO:0000256" key="8">
    <source>
        <dbReference type="ARBA" id="ARBA00022960"/>
    </source>
</evidence>
<dbReference type="Gene3D" id="1.10.3810.10">
    <property type="entry name" value="Biosynthetic peptidoglycan transglycosylase-like"/>
    <property type="match status" value="1"/>
</dbReference>
<dbReference type="InterPro" id="IPR001264">
    <property type="entry name" value="Glyco_trans_51"/>
</dbReference>
<dbReference type="SUPFAM" id="SSF56601">
    <property type="entry name" value="beta-lactamase/transpeptidase-like"/>
    <property type="match status" value="1"/>
</dbReference>
<evidence type="ECO:0000256" key="5">
    <source>
        <dbReference type="ARBA" id="ARBA00022679"/>
    </source>
</evidence>
<dbReference type="EC" id="2.4.-.-" evidence="20"/>
<dbReference type="SUPFAM" id="SSF53955">
    <property type="entry name" value="Lysozyme-like"/>
    <property type="match status" value="1"/>
</dbReference>
<dbReference type="NCBIfam" id="TIGR02074">
    <property type="entry name" value="PBP_1a_fam"/>
    <property type="match status" value="1"/>
</dbReference>
<dbReference type="RefSeq" id="WP_377058501.1">
    <property type="nucleotide sequence ID" value="NZ_JBHLUU010000105.1"/>
</dbReference>
<dbReference type="PANTHER" id="PTHR32282">
    <property type="entry name" value="BINDING PROTEIN TRANSPEPTIDASE, PUTATIVE-RELATED"/>
    <property type="match status" value="1"/>
</dbReference>
<accession>A0ABV6KU11</accession>
<keyword evidence="2" id="KW-0121">Carboxypeptidase</keyword>
<evidence type="ECO:0000256" key="9">
    <source>
        <dbReference type="ARBA" id="ARBA00022984"/>
    </source>
</evidence>
<dbReference type="InterPro" id="IPR036950">
    <property type="entry name" value="PBP_transglycosylase"/>
</dbReference>
<reference evidence="20 21" key="1">
    <citation type="submission" date="2024-09" db="EMBL/GenBank/DDBJ databases">
        <authorList>
            <person name="Sun Q."/>
            <person name="Mori K."/>
        </authorList>
    </citation>
    <scope>NUCLEOTIDE SEQUENCE [LARGE SCALE GENOMIC DNA]</scope>
    <source>
        <strain evidence="20 21">CGMCC 1.9126</strain>
    </source>
</reference>
<dbReference type="Gene3D" id="3.40.710.10">
    <property type="entry name" value="DD-peptidase/beta-lactamase superfamily"/>
    <property type="match status" value="1"/>
</dbReference>
<keyword evidence="7" id="KW-0378">Hydrolase</keyword>
<proteinExistence type="predicted"/>
<comment type="caution">
    <text evidence="20">The sequence shown here is derived from an EMBL/GenBank/DDBJ whole genome shotgun (WGS) entry which is preliminary data.</text>
</comment>
<evidence type="ECO:0000256" key="7">
    <source>
        <dbReference type="ARBA" id="ARBA00022801"/>
    </source>
</evidence>
<evidence type="ECO:0000256" key="3">
    <source>
        <dbReference type="ARBA" id="ARBA00022670"/>
    </source>
</evidence>
<gene>
    <name evidence="20" type="ORF">ACFFHF_14970</name>
</gene>
<keyword evidence="6 17" id="KW-0812">Transmembrane</keyword>
<evidence type="ECO:0000259" key="18">
    <source>
        <dbReference type="Pfam" id="PF00905"/>
    </source>
</evidence>
<evidence type="ECO:0000259" key="19">
    <source>
        <dbReference type="Pfam" id="PF00912"/>
    </source>
</evidence>
<dbReference type="Pfam" id="PF00905">
    <property type="entry name" value="Transpeptidase"/>
    <property type="match status" value="1"/>
</dbReference>
<evidence type="ECO:0000256" key="14">
    <source>
        <dbReference type="ARBA" id="ARBA00034000"/>
    </source>
</evidence>
<keyword evidence="9" id="KW-0573">Peptidoglycan synthesis</keyword>
<evidence type="ECO:0000256" key="15">
    <source>
        <dbReference type="ARBA" id="ARBA00049902"/>
    </source>
</evidence>
<evidence type="ECO:0000313" key="20">
    <source>
        <dbReference type="EMBL" id="MFC0476510.1"/>
    </source>
</evidence>
<keyword evidence="13" id="KW-0961">Cell wall biogenesis/degradation</keyword>
<feature type="transmembrane region" description="Helical" evidence="17">
    <location>
        <begin position="26"/>
        <end position="46"/>
    </location>
</feature>
<evidence type="ECO:0000256" key="12">
    <source>
        <dbReference type="ARBA" id="ARBA00023268"/>
    </source>
</evidence>
<dbReference type="Proteomes" id="UP001589738">
    <property type="component" value="Unassembled WGS sequence"/>
</dbReference>